<feature type="compositionally biased region" description="Low complexity" evidence="1">
    <location>
        <begin position="302"/>
        <end position="319"/>
    </location>
</feature>
<protein>
    <submittedName>
        <fullName evidence="4">Predicted protein</fullName>
    </submittedName>
</protein>
<feature type="compositionally biased region" description="Polar residues" evidence="1">
    <location>
        <begin position="659"/>
        <end position="672"/>
    </location>
</feature>
<feature type="transmembrane region" description="Helical" evidence="2">
    <location>
        <begin position="261"/>
        <end position="286"/>
    </location>
</feature>
<keyword evidence="3" id="KW-0732">Signal</keyword>
<dbReference type="SUPFAM" id="SSF81321">
    <property type="entry name" value="Family A G protein-coupled receptor-like"/>
    <property type="match status" value="1"/>
</dbReference>
<feature type="transmembrane region" description="Helical" evidence="2">
    <location>
        <begin position="554"/>
        <end position="575"/>
    </location>
</feature>
<dbReference type="Proteomes" id="UP000006671">
    <property type="component" value="Unassembled WGS sequence"/>
</dbReference>
<feature type="region of interest" description="Disordered" evidence="1">
    <location>
        <begin position="734"/>
        <end position="806"/>
    </location>
</feature>
<feature type="transmembrane region" description="Helical" evidence="2">
    <location>
        <begin position="463"/>
        <end position="487"/>
    </location>
</feature>
<dbReference type="GeneID" id="8849525"/>
<dbReference type="RefSeq" id="XP_002680666.1">
    <property type="nucleotide sequence ID" value="XM_002680620.1"/>
</dbReference>
<keyword evidence="2" id="KW-1133">Transmembrane helix</keyword>
<reference evidence="4 5" key="1">
    <citation type="journal article" date="2010" name="Cell">
        <title>The genome of Naegleria gruberi illuminates early eukaryotic versatility.</title>
        <authorList>
            <person name="Fritz-Laylin L.K."/>
            <person name="Prochnik S.E."/>
            <person name="Ginger M.L."/>
            <person name="Dacks J.B."/>
            <person name="Carpenter M.L."/>
            <person name="Field M.C."/>
            <person name="Kuo A."/>
            <person name="Paredez A."/>
            <person name="Chapman J."/>
            <person name="Pham J."/>
            <person name="Shu S."/>
            <person name="Neupane R."/>
            <person name="Cipriano M."/>
            <person name="Mancuso J."/>
            <person name="Tu H."/>
            <person name="Salamov A."/>
            <person name="Lindquist E."/>
            <person name="Shapiro H."/>
            <person name="Lucas S."/>
            <person name="Grigoriev I.V."/>
            <person name="Cande W.Z."/>
            <person name="Fulton C."/>
            <person name="Rokhsar D.S."/>
            <person name="Dawson S.C."/>
        </authorList>
    </citation>
    <scope>NUCLEOTIDE SEQUENCE [LARGE SCALE GENOMIC DNA]</scope>
    <source>
        <strain evidence="4 5">NEG-M</strain>
    </source>
</reference>
<keyword evidence="2" id="KW-0472">Membrane</keyword>
<feature type="transmembrane region" description="Helical" evidence="2">
    <location>
        <begin position="74"/>
        <end position="96"/>
    </location>
</feature>
<dbReference type="AlphaFoldDB" id="D2V695"/>
<feature type="region of interest" description="Disordered" evidence="1">
    <location>
        <begin position="659"/>
        <end position="702"/>
    </location>
</feature>
<evidence type="ECO:0000313" key="4">
    <source>
        <dbReference type="EMBL" id="EFC47922.1"/>
    </source>
</evidence>
<dbReference type="InParanoid" id="D2V695"/>
<keyword evidence="2" id="KW-0812">Transmembrane</keyword>
<dbReference type="KEGG" id="ngr:NAEGRDRAFT_64355"/>
<feature type="compositionally biased region" description="Low complexity" evidence="1">
    <location>
        <begin position="752"/>
        <end position="778"/>
    </location>
</feature>
<feature type="compositionally biased region" description="Low complexity" evidence="1">
    <location>
        <begin position="678"/>
        <end position="691"/>
    </location>
</feature>
<keyword evidence="5" id="KW-1185">Reference proteome</keyword>
<gene>
    <name evidence="4" type="ORF">NAEGRDRAFT_64355</name>
</gene>
<proteinExistence type="predicted"/>
<dbReference type="EMBL" id="GG738853">
    <property type="protein sequence ID" value="EFC47922.1"/>
    <property type="molecule type" value="Genomic_DNA"/>
</dbReference>
<sequence length="806" mass="91665">MSNATICFSSVILIVLFQITLVTARIHLTTYQKTTSDQTNLLLTPSVSNQNVNSTIKIIDNGVHDQDADFASDIIALIFSTLSVFSTFTILIIFYLEQSWVFGNEIKLISKTKKEIFSNFSVLQVGNRVQQKRQVVNKKKRQFIRRCMLALLIADLISSVSRILFILWWWVCSRVAPDVMFSRNLVPAVTPNVTSSIGMNLAQNRVGFQIDSFNPIQIDSIPLPFLIMSIDQNLTTDNSSNITTWIARYELKAGATIINRLFAHINFSASLATATWCVVVAFAIYATTTNVKWMEKQLSEISPPNSNNTSKNSFTNSNFKEIDNDCTTENSEMNENNQESSTMSEHLVSIDLRQSNQSAVIQTSQLHQHNFHDISSFRNDQRRLLDQSMDLDSTAPKRNSMFSENMNKLKKMSPFMRYEISFHVVAWGVGLFVFLLLFIFRFITTLVDTSKTVKTGFVTAIYISWNIYFTLTVIVNFILLIIIWRYVGKYLNSTQLQVIPKKETKRRQISVILRLSLLILPYVICGVFEVAYWYYNIIAMLTNSEDDTFILVFYNFFFNGLVPLRGFFFGIAFLLGSSEIRSFVKYIICCGYCCYKKRIDQFKNQQLSQSLLMDDPNNYRNFQALIVEPSTDNLLAHEHYNQLRSGSVIKQSNSTSSLVDQAYSSPNESTPSPRDYLNKSLNTNSSSTSKLRSGTMRPTPYNSAFNTIIHHQQLQQQQEEPNLEQVTFGRLDTGSSSQYYQQTKKRARTFMPSTSQSNTSSVGSPQSNSGQSPVGSNSPRMHMSKSSLESNIPVELSTPPNDEKNN</sequence>
<feature type="chain" id="PRO_5003037320" evidence="3">
    <location>
        <begin position="25"/>
        <end position="806"/>
    </location>
</feature>
<evidence type="ECO:0000256" key="1">
    <source>
        <dbReference type="SAM" id="MobiDB-lite"/>
    </source>
</evidence>
<evidence type="ECO:0000256" key="3">
    <source>
        <dbReference type="SAM" id="SignalP"/>
    </source>
</evidence>
<feature type="transmembrane region" description="Helical" evidence="2">
    <location>
        <begin position="420"/>
        <end position="443"/>
    </location>
</feature>
<dbReference type="OrthoDB" id="10661877at2759"/>
<feature type="compositionally biased region" description="Low complexity" evidence="1">
    <location>
        <begin position="327"/>
        <end position="340"/>
    </location>
</feature>
<feature type="region of interest" description="Disordered" evidence="1">
    <location>
        <begin position="302"/>
        <end position="340"/>
    </location>
</feature>
<feature type="transmembrane region" description="Helical" evidence="2">
    <location>
        <begin position="148"/>
        <end position="171"/>
    </location>
</feature>
<evidence type="ECO:0000313" key="5">
    <source>
        <dbReference type="Proteomes" id="UP000006671"/>
    </source>
</evidence>
<name>D2V695_NAEGR</name>
<accession>D2V695</accession>
<organism evidence="5">
    <name type="scientific">Naegleria gruberi</name>
    <name type="common">Amoeba</name>
    <dbReference type="NCBI Taxonomy" id="5762"/>
    <lineage>
        <taxon>Eukaryota</taxon>
        <taxon>Discoba</taxon>
        <taxon>Heterolobosea</taxon>
        <taxon>Tetramitia</taxon>
        <taxon>Eutetramitia</taxon>
        <taxon>Vahlkampfiidae</taxon>
        <taxon>Naegleria</taxon>
    </lineage>
</organism>
<feature type="transmembrane region" description="Helical" evidence="2">
    <location>
        <begin position="511"/>
        <end position="534"/>
    </location>
</feature>
<feature type="signal peptide" evidence="3">
    <location>
        <begin position="1"/>
        <end position="24"/>
    </location>
</feature>
<evidence type="ECO:0000256" key="2">
    <source>
        <dbReference type="SAM" id="Phobius"/>
    </source>
</evidence>
<dbReference type="VEuPathDB" id="AmoebaDB:NAEGRDRAFT_64355"/>